<reference evidence="3" key="1">
    <citation type="submission" date="2023-06" db="EMBL/GenBank/DDBJ databases">
        <authorList>
            <person name="Kurt Z."/>
        </authorList>
    </citation>
    <scope>NUCLEOTIDE SEQUENCE</scope>
</reference>
<dbReference type="InterPro" id="IPR039467">
    <property type="entry name" value="TFIIIB_B''_Myb"/>
</dbReference>
<feature type="compositionally biased region" description="Basic and acidic residues" evidence="1">
    <location>
        <begin position="118"/>
        <end position="132"/>
    </location>
</feature>
<proteinExistence type="predicted"/>
<reference evidence="4 5" key="2">
    <citation type="submission" date="2024-07" db="EMBL/GenBank/DDBJ databases">
        <authorList>
            <person name="Akdeniz Z."/>
        </authorList>
    </citation>
    <scope>NUCLEOTIDE SEQUENCE [LARGE SCALE GENOMIC DNA]</scope>
</reference>
<dbReference type="InterPro" id="IPR009057">
    <property type="entry name" value="Homeodomain-like_sf"/>
</dbReference>
<feature type="compositionally biased region" description="Polar residues" evidence="1">
    <location>
        <begin position="95"/>
        <end position="117"/>
    </location>
</feature>
<feature type="domain" description="Myb-like" evidence="2">
    <location>
        <begin position="22"/>
        <end position="70"/>
    </location>
</feature>
<accession>A0AA86UCP6</accession>
<name>A0AA86UCP6_9EUKA</name>
<organism evidence="3">
    <name type="scientific">Hexamita inflata</name>
    <dbReference type="NCBI Taxonomy" id="28002"/>
    <lineage>
        <taxon>Eukaryota</taxon>
        <taxon>Metamonada</taxon>
        <taxon>Diplomonadida</taxon>
        <taxon>Hexamitidae</taxon>
        <taxon>Hexamitinae</taxon>
        <taxon>Hexamita</taxon>
    </lineage>
</organism>
<protein>
    <submittedName>
        <fullName evidence="3">SANT/Myb domain</fullName>
    </submittedName>
    <submittedName>
        <fullName evidence="4">SANT/Myb_domain</fullName>
    </submittedName>
</protein>
<evidence type="ECO:0000313" key="3">
    <source>
        <dbReference type="EMBL" id="CAI9952780.1"/>
    </source>
</evidence>
<dbReference type="AlphaFoldDB" id="A0AA86UCP6"/>
<dbReference type="Gene3D" id="1.10.10.60">
    <property type="entry name" value="Homeodomain-like"/>
    <property type="match status" value="1"/>
</dbReference>
<feature type="region of interest" description="Disordered" evidence="1">
    <location>
        <begin position="95"/>
        <end position="132"/>
    </location>
</feature>
<dbReference type="SUPFAM" id="SSF46689">
    <property type="entry name" value="Homeodomain-like"/>
    <property type="match status" value="1"/>
</dbReference>
<dbReference type="EMBL" id="CATOUU010000834">
    <property type="protein sequence ID" value="CAI9952780.1"/>
    <property type="molecule type" value="Genomic_DNA"/>
</dbReference>
<sequence>MDQPSFQELSFLANNTLENQNVYKKWNKQDRKIFYQLYKKFGTDFDQYQQYFPGRTVKQIKYFYNNEKHKNKVNKQKDEPNTNVPQYLFKNLQNVDQPRTDYVANTTDAKDNQTNQTRKGDESLHTSDEFFQ</sequence>
<dbReference type="SMART" id="SM00717">
    <property type="entry name" value="SANT"/>
    <property type="match status" value="1"/>
</dbReference>
<evidence type="ECO:0000313" key="4">
    <source>
        <dbReference type="EMBL" id="CAL5985222.1"/>
    </source>
</evidence>
<dbReference type="InterPro" id="IPR001005">
    <property type="entry name" value="SANT/Myb"/>
</dbReference>
<dbReference type="Pfam" id="PF15963">
    <property type="entry name" value="Myb_DNA-bind_7"/>
    <property type="match status" value="1"/>
</dbReference>
<evidence type="ECO:0000313" key="5">
    <source>
        <dbReference type="Proteomes" id="UP001642409"/>
    </source>
</evidence>
<dbReference type="Proteomes" id="UP001642409">
    <property type="component" value="Unassembled WGS sequence"/>
</dbReference>
<comment type="caution">
    <text evidence="3">The sequence shown here is derived from an EMBL/GenBank/DDBJ whole genome shotgun (WGS) entry which is preliminary data.</text>
</comment>
<evidence type="ECO:0000256" key="1">
    <source>
        <dbReference type="SAM" id="MobiDB-lite"/>
    </source>
</evidence>
<dbReference type="EMBL" id="CAXDID020000018">
    <property type="protein sequence ID" value="CAL5985222.1"/>
    <property type="molecule type" value="Genomic_DNA"/>
</dbReference>
<keyword evidence="5" id="KW-1185">Reference proteome</keyword>
<gene>
    <name evidence="3" type="ORF">HINF_LOCUS40425</name>
    <name evidence="4" type="ORF">HINF_LOCUS8683</name>
</gene>
<evidence type="ECO:0000259" key="2">
    <source>
        <dbReference type="SMART" id="SM00717"/>
    </source>
</evidence>
<dbReference type="CDD" id="cd00167">
    <property type="entry name" value="SANT"/>
    <property type="match status" value="1"/>
</dbReference>